<evidence type="ECO:0000256" key="1">
    <source>
        <dbReference type="ARBA" id="ARBA00022801"/>
    </source>
</evidence>
<gene>
    <name evidence="4" type="ORF">BGZ99_009322</name>
</gene>
<dbReference type="GO" id="GO:0016787">
    <property type="term" value="F:hydrolase activity"/>
    <property type="evidence" value="ECO:0007669"/>
    <property type="project" value="UniProtKB-KW"/>
</dbReference>
<name>A0A9P6R9K9_9FUNG</name>
<sequence length="454" mass="51974">MSLIDLSIYLARSIWALSYATASLVTMILTWVAITGAATRYRKVNIVLCALCNQLSELPLSVMCMDACFYTWLTVTGTFQESLLARFFYYMNIITAIGLIYLFRRSFQVQELAQKYLDQLSKESKYWVELPGFTSARFWQQLLNPFNWPRDCTIYENIPYWTQEEALRAQRSDGCKAVQEMVLDIYQPHSVEAGDDRPVLFYMHGGGWTMGSKRFVGPLLNEMLSYDWIVVSVDYRLHTKAGYPTQLMDCKRALRWVKDEIRVFGGNPNNIVVAGDSAGGQMACLLASTANQPKLQPGFEDKDTTVQGVLGFSAVVNLVDLENYNNHNCRSRFIKEVAFHLKFLTEHSPRFRLKGPGVPSMMIHGDIDTLTPVQHTRDFVKHFRNTCTAPITYLEVPGGHHCFHLISSPRSWYIAITASQWLNYHFDGIHNVKVNTQDGTKQQIHEIVEWGWPM</sequence>
<dbReference type="Gene3D" id="3.40.50.1820">
    <property type="entry name" value="alpha/beta hydrolase"/>
    <property type="match status" value="1"/>
</dbReference>
<evidence type="ECO:0000313" key="4">
    <source>
        <dbReference type="EMBL" id="KAG0312676.1"/>
    </source>
</evidence>
<proteinExistence type="predicted"/>
<dbReference type="InterPro" id="IPR019826">
    <property type="entry name" value="Carboxylesterase_B_AS"/>
</dbReference>
<dbReference type="PROSITE" id="PS00122">
    <property type="entry name" value="CARBOXYLESTERASE_B_1"/>
    <property type="match status" value="1"/>
</dbReference>
<evidence type="ECO:0000313" key="5">
    <source>
        <dbReference type="Proteomes" id="UP000738325"/>
    </source>
</evidence>
<feature type="domain" description="BD-FAE-like" evidence="3">
    <location>
        <begin position="183"/>
        <end position="381"/>
    </location>
</feature>
<dbReference type="OrthoDB" id="19653at2759"/>
<organism evidence="4 5">
    <name type="scientific">Dissophora globulifera</name>
    <dbReference type="NCBI Taxonomy" id="979702"/>
    <lineage>
        <taxon>Eukaryota</taxon>
        <taxon>Fungi</taxon>
        <taxon>Fungi incertae sedis</taxon>
        <taxon>Mucoromycota</taxon>
        <taxon>Mortierellomycotina</taxon>
        <taxon>Mortierellomycetes</taxon>
        <taxon>Mortierellales</taxon>
        <taxon>Mortierellaceae</taxon>
        <taxon>Dissophora</taxon>
    </lineage>
</organism>
<keyword evidence="2" id="KW-1133">Transmembrane helix</keyword>
<protein>
    <recommendedName>
        <fullName evidence="3">BD-FAE-like domain-containing protein</fullName>
    </recommendedName>
</protein>
<dbReference type="AlphaFoldDB" id="A0A9P6R9K9"/>
<dbReference type="InterPro" id="IPR049492">
    <property type="entry name" value="BD-FAE-like_dom"/>
</dbReference>
<dbReference type="PANTHER" id="PTHR48081:SF33">
    <property type="entry name" value="KYNURENINE FORMAMIDASE"/>
    <property type="match status" value="1"/>
</dbReference>
<dbReference type="InterPro" id="IPR050300">
    <property type="entry name" value="GDXG_lipolytic_enzyme"/>
</dbReference>
<keyword evidence="2" id="KW-0472">Membrane</keyword>
<accession>A0A9P6R9K9</accession>
<keyword evidence="2" id="KW-0812">Transmembrane</keyword>
<feature type="transmembrane region" description="Helical" evidence="2">
    <location>
        <begin position="84"/>
        <end position="103"/>
    </location>
</feature>
<reference evidence="4" key="1">
    <citation type="journal article" date="2020" name="Fungal Divers.">
        <title>Resolving the Mortierellaceae phylogeny through synthesis of multi-gene phylogenetics and phylogenomics.</title>
        <authorList>
            <person name="Vandepol N."/>
            <person name="Liber J."/>
            <person name="Desiro A."/>
            <person name="Na H."/>
            <person name="Kennedy M."/>
            <person name="Barry K."/>
            <person name="Grigoriev I.V."/>
            <person name="Miller A.N."/>
            <person name="O'Donnell K."/>
            <person name="Stajich J.E."/>
            <person name="Bonito G."/>
        </authorList>
    </citation>
    <scope>NUCLEOTIDE SEQUENCE</scope>
    <source>
        <strain evidence="4">REB-010B</strain>
    </source>
</reference>
<dbReference type="Proteomes" id="UP000738325">
    <property type="component" value="Unassembled WGS sequence"/>
</dbReference>
<dbReference type="PANTHER" id="PTHR48081">
    <property type="entry name" value="AB HYDROLASE SUPERFAMILY PROTEIN C4A8.06C"/>
    <property type="match status" value="1"/>
</dbReference>
<evidence type="ECO:0000256" key="2">
    <source>
        <dbReference type="SAM" id="Phobius"/>
    </source>
</evidence>
<dbReference type="SUPFAM" id="SSF53474">
    <property type="entry name" value="alpha/beta-Hydrolases"/>
    <property type="match status" value="1"/>
</dbReference>
<dbReference type="EMBL" id="JAAAIP010000787">
    <property type="protein sequence ID" value="KAG0312676.1"/>
    <property type="molecule type" value="Genomic_DNA"/>
</dbReference>
<feature type="transmembrane region" description="Helical" evidence="2">
    <location>
        <begin position="12"/>
        <end position="34"/>
    </location>
</feature>
<keyword evidence="5" id="KW-1185">Reference proteome</keyword>
<keyword evidence="1" id="KW-0378">Hydrolase</keyword>
<evidence type="ECO:0000259" key="3">
    <source>
        <dbReference type="Pfam" id="PF20434"/>
    </source>
</evidence>
<dbReference type="InterPro" id="IPR029058">
    <property type="entry name" value="AB_hydrolase_fold"/>
</dbReference>
<comment type="caution">
    <text evidence="4">The sequence shown here is derived from an EMBL/GenBank/DDBJ whole genome shotgun (WGS) entry which is preliminary data.</text>
</comment>
<dbReference type="Pfam" id="PF20434">
    <property type="entry name" value="BD-FAE"/>
    <property type="match status" value="1"/>
</dbReference>